<dbReference type="GO" id="GO:0051536">
    <property type="term" value="F:iron-sulfur cluster binding"/>
    <property type="evidence" value="ECO:0007669"/>
    <property type="project" value="UniProtKB-KW"/>
</dbReference>
<dbReference type="GO" id="GO:0008483">
    <property type="term" value="F:transaminase activity"/>
    <property type="evidence" value="ECO:0007669"/>
    <property type="project" value="UniProtKB-KW"/>
</dbReference>
<proteinExistence type="inferred from homology"/>
<keyword evidence="7" id="KW-0411">Iron-sulfur</keyword>
<feature type="domain" description="Aminotransferase class V" evidence="9">
    <location>
        <begin position="2"/>
        <end position="356"/>
    </location>
</feature>
<comment type="similarity">
    <text evidence="2">Belongs to the class-V pyridoxal-phosphate-dependent aminotransferase family. NifS/IscS subfamily.</text>
</comment>
<dbReference type="InterPro" id="IPR016454">
    <property type="entry name" value="Cysteine_dSase"/>
</dbReference>
<dbReference type="HOGENOM" id="CLU_003433_0_0_11"/>
<keyword evidence="6" id="KW-0408">Iron</keyword>
<evidence type="ECO:0000256" key="8">
    <source>
        <dbReference type="ARBA" id="ARBA00050776"/>
    </source>
</evidence>
<evidence type="ECO:0000256" key="5">
    <source>
        <dbReference type="ARBA" id="ARBA00022898"/>
    </source>
</evidence>
<sequence length="368" mass="38055">MIYLDAAATSPVRREVIEAMWPHLTGDFGNPSSHHEVGESARRALDAARADVARFLGCRPGEVVFTGGGTEADNAAVKGITAASTRGRHVVVSAVEHPAVLESAHHVARTGGALTVLPVDGAGRVDPADLEQALRDETALVSIQHANNEVGTVQPVADLAAVAAARGVPFHTDAVQTAGWLDLDVGALGVQALSLSGHKLGAPKGIGVLYLARRTPFEPLLHGGGQESERRSGTENVAGAVGLAAAVRLLDVDTASVVRRRDAFIERVLAEVPVARLTGHPTERLPGSASFVFPGRSGESILLDLERRGIVCSSGSACAAGSDEPSHVLIAMGLEPEVAQTAVRFSFGPHVTDDQLAEAVDALVASVA</sequence>
<protein>
    <submittedName>
        <fullName evidence="10">Aminotransferase, class V</fullName>
    </submittedName>
</protein>
<evidence type="ECO:0000256" key="3">
    <source>
        <dbReference type="ARBA" id="ARBA00022679"/>
    </source>
</evidence>
<accession>E2SCW5</accession>
<dbReference type="eggNOG" id="COG1104">
    <property type="taxonomic scope" value="Bacteria"/>
</dbReference>
<organism evidence="10 11">
    <name type="scientific">Aeromicrobium marinum DSM 15272</name>
    <dbReference type="NCBI Taxonomy" id="585531"/>
    <lineage>
        <taxon>Bacteria</taxon>
        <taxon>Bacillati</taxon>
        <taxon>Actinomycetota</taxon>
        <taxon>Actinomycetes</taxon>
        <taxon>Propionibacteriales</taxon>
        <taxon>Nocardioidaceae</taxon>
        <taxon>Aeromicrobium</taxon>
    </lineage>
</organism>
<dbReference type="SUPFAM" id="SSF53383">
    <property type="entry name" value="PLP-dependent transferases"/>
    <property type="match status" value="1"/>
</dbReference>
<comment type="catalytic activity">
    <reaction evidence="8">
        <text>(sulfur carrier)-H + L-cysteine = (sulfur carrier)-SH + L-alanine</text>
        <dbReference type="Rhea" id="RHEA:43892"/>
        <dbReference type="Rhea" id="RHEA-COMP:14737"/>
        <dbReference type="Rhea" id="RHEA-COMP:14739"/>
        <dbReference type="ChEBI" id="CHEBI:29917"/>
        <dbReference type="ChEBI" id="CHEBI:35235"/>
        <dbReference type="ChEBI" id="CHEBI:57972"/>
        <dbReference type="ChEBI" id="CHEBI:64428"/>
        <dbReference type="EC" id="2.8.1.7"/>
    </reaction>
</comment>
<dbReference type="RefSeq" id="WP_007077369.1">
    <property type="nucleotide sequence ID" value="NZ_CM001024.1"/>
</dbReference>
<dbReference type="GO" id="GO:0031071">
    <property type="term" value="F:cysteine desulfurase activity"/>
    <property type="evidence" value="ECO:0007669"/>
    <property type="project" value="UniProtKB-EC"/>
</dbReference>
<dbReference type="PANTHER" id="PTHR11601">
    <property type="entry name" value="CYSTEINE DESULFURYLASE FAMILY MEMBER"/>
    <property type="match status" value="1"/>
</dbReference>
<evidence type="ECO:0000259" key="9">
    <source>
        <dbReference type="Pfam" id="PF00266"/>
    </source>
</evidence>
<dbReference type="FunFam" id="3.40.640.10:FF:000084">
    <property type="entry name" value="IscS-like cysteine desulfurase"/>
    <property type="match status" value="1"/>
</dbReference>
<dbReference type="InterPro" id="IPR015424">
    <property type="entry name" value="PyrdxlP-dep_Trfase"/>
</dbReference>
<keyword evidence="10" id="KW-0032">Aminotransferase</keyword>
<keyword evidence="5" id="KW-0663">Pyridoxal phosphate</keyword>
<dbReference type="PIRSF" id="PIRSF005572">
    <property type="entry name" value="NifS"/>
    <property type="match status" value="1"/>
</dbReference>
<dbReference type="AlphaFoldDB" id="E2SCW5"/>
<comment type="cofactor">
    <cofactor evidence="1">
        <name>pyridoxal 5'-phosphate</name>
        <dbReference type="ChEBI" id="CHEBI:597326"/>
    </cofactor>
</comment>
<dbReference type="STRING" id="585531.HMPREF0063_12277"/>
<dbReference type="Gene3D" id="3.40.640.10">
    <property type="entry name" value="Type I PLP-dependent aspartate aminotransferase-like (Major domain)"/>
    <property type="match status" value="1"/>
</dbReference>
<keyword evidence="4" id="KW-0479">Metal-binding</keyword>
<gene>
    <name evidence="10" type="ORF">HMPREF0063_12277</name>
</gene>
<comment type="caution">
    <text evidence="10">The sequence shown here is derived from an EMBL/GenBank/DDBJ whole genome shotgun (WGS) entry which is preliminary data.</text>
</comment>
<dbReference type="InterPro" id="IPR015421">
    <property type="entry name" value="PyrdxlP-dep_Trfase_major"/>
</dbReference>
<dbReference type="InterPro" id="IPR015422">
    <property type="entry name" value="PyrdxlP-dep_Trfase_small"/>
</dbReference>
<keyword evidence="11" id="KW-1185">Reference proteome</keyword>
<name>E2SCW5_9ACTN</name>
<evidence type="ECO:0000313" key="10">
    <source>
        <dbReference type="EMBL" id="EFQ83068.1"/>
    </source>
</evidence>
<dbReference type="PANTHER" id="PTHR11601:SF34">
    <property type="entry name" value="CYSTEINE DESULFURASE"/>
    <property type="match status" value="1"/>
</dbReference>
<evidence type="ECO:0000256" key="1">
    <source>
        <dbReference type="ARBA" id="ARBA00001933"/>
    </source>
</evidence>
<evidence type="ECO:0000256" key="6">
    <source>
        <dbReference type="ARBA" id="ARBA00023004"/>
    </source>
</evidence>
<dbReference type="GO" id="GO:0046872">
    <property type="term" value="F:metal ion binding"/>
    <property type="evidence" value="ECO:0007669"/>
    <property type="project" value="UniProtKB-KW"/>
</dbReference>
<dbReference type="Proteomes" id="UP000003111">
    <property type="component" value="Unassembled WGS sequence"/>
</dbReference>
<evidence type="ECO:0000256" key="7">
    <source>
        <dbReference type="ARBA" id="ARBA00023014"/>
    </source>
</evidence>
<dbReference type="EMBL" id="ACLF03000006">
    <property type="protein sequence ID" value="EFQ83068.1"/>
    <property type="molecule type" value="Genomic_DNA"/>
</dbReference>
<dbReference type="OrthoDB" id="9808002at2"/>
<reference evidence="10" key="1">
    <citation type="submission" date="2010-08" db="EMBL/GenBank/DDBJ databases">
        <authorList>
            <person name="Muzny D."/>
            <person name="Qin X."/>
            <person name="Buhay C."/>
            <person name="Dugan-Rocha S."/>
            <person name="Ding Y."/>
            <person name="Chen G."/>
            <person name="Hawes A."/>
            <person name="Holder M."/>
            <person name="Jhangiani S."/>
            <person name="Johnson A."/>
            <person name="Khan Z."/>
            <person name="Li Z."/>
            <person name="Liu W."/>
            <person name="Liu X."/>
            <person name="Perez L."/>
            <person name="Shen H."/>
            <person name="Wang Q."/>
            <person name="Watt J."/>
            <person name="Xi L."/>
            <person name="Xin Y."/>
            <person name="Zhou J."/>
            <person name="Deng J."/>
            <person name="Jiang H."/>
            <person name="Liu Y."/>
            <person name="Qu J."/>
            <person name="Song X.-Z."/>
            <person name="Zhang L."/>
            <person name="Villasana D."/>
            <person name="Johnson A."/>
            <person name="Liu J."/>
            <person name="Liyanage D."/>
            <person name="Lorensuhewa L."/>
            <person name="Robinson T."/>
            <person name="Song A."/>
            <person name="Song B.-B."/>
            <person name="Dinh H."/>
            <person name="Thornton R."/>
            <person name="Coyle M."/>
            <person name="Francisco L."/>
            <person name="Jackson L."/>
            <person name="Javaid M."/>
            <person name="Korchina V."/>
            <person name="Kovar C."/>
            <person name="Mata R."/>
            <person name="Mathew T."/>
            <person name="Ngo R."/>
            <person name="Nguyen L."/>
            <person name="Nguyen N."/>
            <person name="Okwuonu G."/>
            <person name="Ongeri F."/>
            <person name="Pham C."/>
            <person name="Simmons D."/>
            <person name="Wilczek-Boney K."/>
            <person name="Hale W."/>
            <person name="Jakkamsetti A."/>
            <person name="Pham P."/>
            <person name="Ruth R."/>
            <person name="San Lucas F."/>
            <person name="Warren J."/>
            <person name="Zhang J."/>
            <person name="Zhao Z."/>
            <person name="Zhou C."/>
            <person name="Zhu D."/>
            <person name="Lee S."/>
            <person name="Bess C."/>
            <person name="Blankenburg K."/>
            <person name="Forbes L."/>
            <person name="Fu Q."/>
            <person name="Gubbala S."/>
            <person name="Hirani K."/>
            <person name="Jayaseelan J.C."/>
            <person name="Lara F."/>
            <person name="Munidasa M."/>
            <person name="Palculict T."/>
            <person name="Patil S."/>
            <person name="Pu L.-L."/>
            <person name="Saada N."/>
            <person name="Tang L."/>
            <person name="Weissenberger G."/>
            <person name="Zhu Y."/>
            <person name="Hemphill L."/>
            <person name="Shang Y."/>
            <person name="Youmans B."/>
            <person name="Ayvaz T."/>
            <person name="Ross M."/>
            <person name="Santibanez J."/>
            <person name="Aqrawi P."/>
            <person name="Gross S."/>
            <person name="Joshi V."/>
            <person name="Fowler G."/>
            <person name="Nazareth L."/>
            <person name="Reid J."/>
            <person name="Worley K."/>
            <person name="Petrosino J."/>
            <person name="Highlander S."/>
            <person name="Gibbs R."/>
        </authorList>
    </citation>
    <scope>NUCLEOTIDE SEQUENCE [LARGE SCALE GENOMIC DNA]</scope>
    <source>
        <strain evidence="10">DSM 15272</strain>
    </source>
</reference>
<dbReference type="Gene3D" id="1.10.260.50">
    <property type="match status" value="1"/>
</dbReference>
<evidence type="ECO:0000256" key="2">
    <source>
        <dbReference type="ARBA" id="ARBA00006490"/>
    </source>
</evidence>
<dbReference type="InterPro" id="IPR000192">
    <property type="entry name" value="Aminotrans_V_dom"/>
</dbReference>
<dbReference type="Pfam" id="PF00266">
    <property type="entry name" value="Aminotran_5"/>
    <property type="match status" value="1"/>
</dbReference>
<dbReference type="Gene3D" id="3.90.1150.10">
    <property type="entry name" value="Aspartate Aminotransferase, domain 1"/>
    <property type="match status" value="1"/>
</dbReference>
<evidence type="ECO:0000256" key="4">
    <source>
        <dbReference type="ARBA" id="ARBA00022723"/>
    </source>
</evidence>
<keyword evidence="3" id="KW-0808">Transferase</keyword>
<evidence type="ECO:0000313" key="11">
    <source>
        <dbReference type="Proteomes" id="UP000003111"/>
    </source>
</evidence>